<dbReference type="AlphaFoldDB" id="A0AA37IHV6"/>
<dbReference type="InterPro" id="IPR036291">
    <property type="entry name" value="NAD(P)-bd_dom_sf"/>
</dbReference>
<name>A0AA37IHV6_9BURK</name>
<dbReference type="CDD" id="cd05233">
    <property type="entry name" value="SDR_c"/>
    <property type="match status" value="1"/>
</dbReference>
<reference evidence="5" key="1">
    <citation type="submission" date="2022-09" db="EMBL/GenBank/DDBJ databases">
        <title>Isolation and characterization of 3-chlorobenzoate degrading bacteria from soils in Shizuoka.</title>
        <authorList>
            <person name="Ifat A."/>
            <person name="Ogawa N."/>
            <person name="Kimbara K."/>
            <person name="Moriuchi R."/>
            <person name="Dohra H."/>
            <person name="Shintani M."/>
        </authorList>
    </citation>
    <scope>NUCLEOTIDE SEQUENCE</scope>
    <source>
        <strain evidence="5">19CS4-2</strain>
    </source>
</reference>
<evidence type="ECO:0000313" key="5">
    <source>
        <dbReference type="EMBL" id="GJH27056.1"/>
    </source>
</evidence>
<feature type="domain" description="Ketoreductase" evidence="4">
    <location>
        <begin position="7"/>
        <end position="191"/>
    </location>
</feature>
<evidence type="ECO:0000313" key="6">
    <source>
        <dbReference type="Proteomes" id="UP001055111"/>
    </source>
</evidence>
<dbReference type="EMBL" id="BPUS01000008">
    <property type="protein sequence ID" value="GJH27056.1"/>
    <property type="molecule type" value="Genomic_DNA"/>
</dbReference>
<dbReference type="InterPro" id="IPR020904">
    <property type="entry name" value="Sc_DH/Rdtase_CS"/>
</dbReference>
<gene>
    <name evidence="5" type="ORF">CBA19CS42_21090</name>
</gene>
<accession>A0AA37IHV6</accession>
<dbReference type="InterPro" id="IPR002347">
    <property type="entry name" value="SDR_fam"/>
</dbReference>
<comment type="similarity">
    <text evidence="1">Belongs to the short-chain dehydrogenases/reductases (SDR) family.</text>
</comment>
<dbReference type="PANTHER" id="PTHR24321:SF8">
    <property type="entry name" value="ESTRADIOL 17-BETA-DEHYDROGENASE 8-RELATED"/>
    <property type="match status" value="1"/>
</dbReference>
<dbReference type="NCBIfam" id="NF009466">
    <property type="entry name" value="PRK12826.1-2"/>
    <property type="match status" value="1"/>
</dbReference>
<sequence length="254" mass="26673">MNRFENKTVLVTGAGSGIGAASVRRLFDEGASIVAADIHKENVDKVVREFGGSARIYATEVDISDRDQVAAFVSDAVHRFGNLYGLVNCAGIRGVGNVLDLDPESWRKVLSVNLDGTFNVCQAFARALKNAQVPGAIVNLSSAAGIRGVPNRLAYAASKYGIVGISQTMALELGPLGVRVNAIAPGMIRTPMTEVMFENPDNAQRIRSAHPVGREGQPEEVAAAVAFLLSEDASFITGIVLPVDGGKTAGIASH</sequence>
<dbReference type="Proteomes" id="UP001055111">
    <property type="component" value="Unassembled WGS sequence"/>
</dbReference>
<keyword evidence="2" id="KW-0560">Oxidoreductase</keyword>
<evidence type="ECO:0000256" key="3">
    <source>
        <dbReference type="ARBA" id="ARBA00023027"/>
    </source>
</evidence>
<dbReference type="NCBIfam" id="NF005559">
    <property type="entry name" value="PRK07231.1"/>
    <property type="match status" value="1"/>
</dbReference>
<dbReference type="InterPro" id="IPR057326">
    <property type="entry name" value="KR_dom"/>
</dbReference>
<dbReference type="PANTHER" id="PTHR24321">
    <property type="entry name" value="DEHYDROGENASES, SHORT CHAIN"/>
    <property type="match status" value="1"/>
</dbReference>
<organism evidence="5 6">
    <name type="scientific">Caballeronia novacaledonica</name>
    <dbReference type="NCBI Taxonomy" id="1544861"/>
    <lineage>
        <taxon>Bacteria</taxon>
        <taxon>Pseudomonadati</taxon>
        <taxon>Pseudomonadota</taxon>
        <taxon>Betaproteobacteria</taxon>
        <taxon>Burkholderiales</taxon>
        <taxon>Burkholderiaceae</taxon>
        <taxon>Caballeronia</taxon>
    </lineage>
</organism>
<proteinExistence type="inferred from homology"/>
<dbReference type="RefSeq" id="WP_238213725.1">
    <property type="nucleotide sequence ID" value="NZ_BPUS01000008.1"/>
</dbReference>
<evidence type="ECO:0000256" key="2">
    <source>
        <dbReference type="ARBA" id="ARBA00023002"/>
    </source>
</evidence>
<evidence type="ECO:0000259" key="4">
    <source>
        <dbReference type="SMART" id="SM00822"/>
    </source>
</evidence>
<evidence type="ECO:0000256" key="1">
    <source>
        <dbReference type="ARBA" id="ARBA00006484"/>
    </source>
</evidence>
<dbReference type="PRINTS" id="PR00081">
    <property type="entry name" value="GDHRDH"/>
</dbReference>
<dbReference type="SMART" id="SM00822">
    <property type="entry name" value="PKS_KR"/>
    <property type="match status" value="1"/>
</dbReference>
<dbReference type="PROSITE" id="PS00061">
    <property type="entry name" value="ADH_SHORT"/>
    <property type="match status" value="1"/>
</dbReference>
<protein>
    <submittedName>
        <fullName evidence="5">SDR family oxidoreductase</fullName>
    </submittedName>
</protein>
<dbReference type="Gene3D" id="3.40.50.720">
    <property type="entry name" value="NAD(P)-binding Rossmann-like Domain"/>
    <property type="match status" value="1"/>
</dbReference>
<dbReference type="Pfam" id="PF13561">
    <property type="entry name" value="adh_short_C2"/>
    <property type="match status" value="1"/>
</dbReference>
<dbReference type="SUPFAM" id="SSF51735">
    <property type="entry name" value="NAD(P)-binding Rossmann-fold domains"/>
    <property type="match status" value="1"/>
</dbReference>
<dbReference type="PRINTS" id="PR00080">
    <property type="entry name" value="SDRFAMILY"/>
</dbReference>
<keyword evidence="3" id="KW-0520">NAD</keyword>
<dbReference type="FunFam" id="3.40.50.720:FF:000084">
    <property type="entry name" value="Short-chain dehydrogenase reductase"/>
    <property type="match status" value="1"/>
</dbReference>
<comment type="caution">
    <text evidence="5">The sequence shown here is derived from an EMBL/GenBank/DDBJ whole genome shotgun (WGS) entry which is preliminary data.</text>
</comment>
<dbReference type="GO" id="GO:0016491">
    <property type="term" value="F:oxidoreductase activity"/>
    <property type="evidence" value="ECO:0007669"/>
    <property type="project" value="UniProtKB-KW"/>
</dbReference>